<keyword evidence="2" id="KW-1185">Reference proteome</keyword>
<dbReference type="AlphaFoldDB" id="A0A9D3WTF7"/>
<evidence type="ECO:0000313" key="2">
    <source>
        <dbReference type="Proteomes" id="UP000827986"/>
    </source>
</evidence>
<reference evidence="1" key="1">
    <citation type="submission" date="2021-09" db="EMBL/GenBank/DDBJ databases">
        <title>The genome of Mauremys mutica provides insights into the evolution of semi-aquatic lifestyle.</title>
        <authorList>
            <person name="Gong S."/>
            <person name="Gao Y."/>
        </authorList>
    </citation>
    <scope>NUCLEOTIDE SEQUENCE</scope>
    <source>
        <strain evidence="1">MM-2020</strain>
        <tissue evidence="1">Muscle</tissue>
    </source>
</reference>
<accession>A0A9D3WTF7</accession>
<gene>
    <name evidence="1" type="ORF">KIL84_016004</name>
</gene>
<dbReference type="EMBL" id="JAHDVG010000487">
    <property type="protein sequence ID" value="KAH1166832.1"/>
    <property type="molecule type" value="Genomic_DNA"/>
</dbReference>
<comment type="caution">
    <text evidence="1">The sequence shown here is derived from an EMBL/GenBank/DDBJ whole genome shotgun (WGS) entry which is preliminary data.</text>
</comment>
<proteinExistence type="predicted"/>
<dbReference type="Proteomes" id="UP000827986">
    <property type="component" value="Unassembled WGS sequence"/>
</dbReference>
<name>A0A9D3WTF7_9SAUR</name>
<sequence length="107" mass="12496">MQGKQRPCGKGHGFSCAVFDLPDETQNTLLHWITKFNILVHKTGITLYITQYKYNTNIFYGQYCPVWRHVIVIKWDLNSVHILHIATVMTTTLIYTKDRSVLLMHSK</sequence>
<evidence type="ECO:0000313" key="1">
    <source>
        <dbReference type="EMBL" id="KAH1166832.1"/>
    </source>
</evidence>
<protein>
    <submittedName>
        <fullName evidence="1">Uncharacterized protein</fullName>
    </submittedName>
</protein>
<organism evidence="1 2">
    <name type="scientific">Mauremys mutica</name>
    <name type="common">yellowpond turtle</name>
    <dbReference type="NCBI Taxonomy" id="74926"/>
    <lineage>
        <taxon>Eukaryota</taxon>
        <taxon>Metazoa</taxon>
        <taxon>Chordata</taxon>
        <taxon>Craniata</taxon>
        <taxon>Vertebrata</taxon>
        <taxon>Euteleostomi</taxon>
        <taxon>Archelosauria</taxon>
        <taxon>Testudinata</taxon>
        <taxon>Testudines</taxon>
        <taxon>Cryptodira</taxon>
        <taxon>Durocryptodira</taxon>
        <taxon>Testudinoidea</taxon>
        <taxon>Geoemydidae</taxon>
        <taxon>Geoemydinae</taxon>
        <taxon>Mauremys</taxon>
    </lineage>
</organism>